<feature type="transmembrane region" description="Helical" evidence="2">
    <location>
        <begin position="75"/>
        <end position="97"/>
    </location>
</feature>
<protein>
    <submittedName>
        <fullName evidence="3">Uncharacterized protein</fullName>
    </submittedName>
</protein>
<evidence type="ECO:0000256" key="1">
    <source>
        <dbReference type="SAM" id="MobiDB-lite"/>
    </source>
</evidence>
<dbReference type="KEGG" id="vcn:VOLCADRAFT_99462"/>
<dbReference type="OrthoDB" id="539881at2759"/>
<name>D8UHV1_VOLCA</name>
<organism evidence="4">
    <name type="scientific">Volvox carteri f. nagariensis</name>
    <dbReference type="NCBI Taxonomy" id="3068"/>
    <lineage>
        <taxon>Eukaryota</taxon>
        <taxon>Viridiplantae</taxon>
        <taxon>Chlorophyta</taxon>
        <taxon>core chlorophytes</taxon>
        <taxon>Chlorophyceae</taxon>
        <taxon>CS clade</taxon>
        <taxon>Chlamydomonadales</taxon>
        <taxon>Volvocaceae</taxon>
        <taxon>Volvox</taxon>
    </lineage>
</organism>
<feature type="compositionally biased region" description="Low complexity" evidence="1">
    <location>
        <begin position="173"/>
        <end position="188"/>
    </location>
</feature>
<dbReference type="AlphaFoldDB" id="D8UHV1"/>
<keyword evidence="2" id="KW-1133">Transmembrane helix</keyword>
<dbReference type="InParanoid" id="D8UHV1"/>
<sequence length="276" mass="28231">MQGQLSYDKPKGLAALLLPILCPPTDFVDMQKLTKLLIRIAASASYWVVTLSFIVVPAWLWLLRHELLQDHRGDAAAVLALGLVILGAADWICSAAACAANARSVGVFTAGTISASQLLPTGGTGRFAQGTRSPSALPALGPASKPAGGLAGASAPAPYASSLANDLPGGGSRVAASSAARSSQQTTGVNGSVGSQGPLDPLVRQVKQRIIKLEKILFGNDLTEADISPDALSSRVRLLCTEVGVPFGGPGGSSTRLSTSELDHQLKAVESALGVM</sequence>
<dbReference type="GeneID" id="9623346"/>
<dbReference type="RefSeq" id="XP_002958229.1">
    <property type="nucleotide sequence ID" value="XM_002958183.1"/>
</dbReference>
<feature type="region of interest" description="Disordered" evidence="1">
    <location>
        <begin position="173"/>
        <end position="198"/>
    </location>
</feature>
<gene>
    <name evidence="3" type="ORF">VOLCADRAFT_99462</name>
</gene>
<keyword evidence="2" id="KW-0472">Membrane</keyword>
<evidence type="ECO:0000313" key="3">
    <source>
        <dbReference type="EMBL" id="EFJ40683.1"/>
    </source>
</evidence>
<keyword evidence="4" id="KW-1185">Reference proteome</keyword>
<accession>D8UHV1</accession>
<reference evidence="3 4" key="1">
    <citation type="journal article" date="2010" name="Science">
        <title>Genomic analysis of organismal complexity in the multicellular green alga Volvox carteri.</title>
        <authorList>
            <person name="Prochnik S.E."/>
            <person name="Umen J."/>
            <person name="Nedelcu A.M."/>
            <person name="Hallmann A."/>
            <person name="Miller S.M."/>
            <person name="Nishii I."/>
            <person name="Ferris P."/>
            <person name="Kuo A."/>
            <person name="Mitros T."/>
            <person name="Fritz-Laylin L.K."/>
            <person name="Hellsten U."/>
            <person name="Chapman J."/>
            <person name="Simakov O."/>
            <person name="Rensing S.A."/>
            <person name="Terry A."/>
            <person name="Pangilinan J."/>
            <person name="Kapitonov V."/>
            <person name="Jurka J."/>
            <person name="Salamov A."/>
            <person name="Shapiro H."/>
            <person name="Schmutz J."/>
            <person name="Grimwood J."/>
            <person name="Lindquist E."/>
            <person name="Lucas S."/>
            <person name="Grigoriev I.V."/>
            <person name="Schmitt R."/>
            <person name="Kirk D."/>
            <person name="Rokhsar D.S."/>
        </authorList>
    </citation>
    <scope>NUCLEOTIDE SEQUENCE [LARGE SCALE GENOMIC DNA]</scope>
    <source>
        <strain evidence="4">f. Nagariensis / Eve</strain>
    </source>
</reference>
<keyword evidence="2" id="KW-0812">Transmembrane</keyword>
<feature type="transmembrane region" description="Helical" evidence="2">
    <location>
        <begin position="37"/>
        <end position="63"/>
    </location>
</feature>
<proteinExistence type="predicted"/>
<evidence type="ECO:0000313" key="4">
    <source>
        <dbReference type="Proteomes" id="UP000001058"/>
    </source>
</evidence>
<dbReference type="EMBL" id="GL378409">
    <property type="protein sequence ID" value="EFJ40683.1"/>
    <property type="molecule type" value="Genomic_DNA"/>
</dbReference>
<dbReference type="Proteomes" id="UP000001058">
    <property type="component" value="Unassembled WGS sequence"/>
</dbReference>
<evidence type="ECO:0000256" key="2">
    <source>
        <dbReference type="SAM" id="Phobius"/>
    </source>
</evidence>